<proteinExistence type="predicted"/>
<comment type="caution">
    <text evidence="3">The sequence shown here is derived from an EMBL/GenBank/DDBJ whole genome shotgun (WGS) entry which is preliminary data.</text>
</comment>
<name>A0A099LP12_9VIBR</name>
<dbReference type="RefSeq" id="WP_039430372.1">
    <property type="nucleotide sequence ID" value="NZ_CP046791.1"/>
</dbReference>
<reference evidence="3 4" key="1">
    <citation type="submission" date="2014-04" db="EMBL/GenBank/DDBJ databases">
        <title>Genome sequencing of Vibrio navarrensis strains.</title>
        <authorList>
            <person name="Gladney L.M."/>
            <person name="Katz L.S."/>
            <person name="Marino-Ramirez L."/>
            <person name="Jordan I.K."/>
        </authorList>
    </citation>
    <scope>NUCLEOTIDE SEQUENCE [LARGE SCALE GENOMIC DNA]</scope>
    <source>
        <strain evidence="3 4">ATCC 51183</strain>
    </source>
</reference>
<dbReference type="Proteomes" id="UP001253463">
    <property type="component" value="Unassembled WGS sequence"/>
</dbReference>
<dbReference type="GeneID" id="43684943"/>
<dbReference type="eggNOG" id="COG3153">
    <property type="taxonomic scope" value="Bacteria"/>
</dbReference>
<evidence type="ECO:0000313" key="3">
    <source>
        <dbReference type="EMBL" id="KGK09087.1"/>
    </source>
</evidence>
<accession>A0A099LP12</accession>
<keyword evidence="3" id="KW-0808">Transferase</keyword>
<dbReference type="AlphaFoldDB" id="A0A099LP12"/>
<dbReference type="EMBL" id="JMCG01000002">
    <property type="protein sequence ID" value="KGK09087.1"/>
    <property type="molecule type" value="Genomic_DNA"/>
</dbReference>
<dbReference type="CDD" id="cd04301">
    <property type="entry name" value="NAT_SF"/>
    <property type="match status" value="1"/>
</dbReference>
<dbReference type="STRING" id="29495.EA26_17850"/>
<dbReference type="SUPFAM" id="SSF55729">
    <property type="entry name" value="Acyl-CoA N-acyltransferases (Nat)"/>
    <property type="match status" value="1"/>
</dbReference>
<evidence type="ECO:0000313" key="4">
    <source>
        <dbReference type="Proteomes" id="UP000029994"/>
    </source>
</evidence>
<gene>
    <name evidence="3" type="ORF">EA26_17850</name>
    <name evidence="2" type="ORF">RZY48_001285</name>
</gene>
<organism evidence="3 4">
    <name type="scientific">Vibrio navarrensis</name>
    <dbReference type="NCBI Taxonomy" id="29495"/>
    <lineage>
        <taxon>Bacteria</taxon>
        <taxon>Pseudomonadati</taxon>
        <taxon>Pseudomonadota</taxon>
        <taxon>Gammaproteobacteria</taxon>
        <taxon>Vibrionales</taxon>
        <taxon>Vibrionaceae</taxon>
        <taxon>Vibrio</taxon>
    </lineage>
</organism>
<dbReference type="GO" id="GO:0016747">
    <property type="term" value="F:acyltransferase activity, transferring groups other than amino-acyl groups"/>
    <property type="evidence" value="ECO:0007669"/>
    <property type="project" value="InterPro"/>
</dbReference>
<protein>
    <submittedName>
        <fullName evidence="2 3">Acetyltransferase</fullName>
    </submittedName>
</protein>
<sequence>MLIRTEAPADLLAIDALLKAVFPTDAEANLVMALRENGRLTLSLVACSEEGEVIGHAMFSPVTLNGEDFSWQGLAPLAVKAQYQNQGIGAELVREGLTCLAEFGYPACFVLGNPAYYHRFGFTAASELGFACQWEVPEGAFQSLALADNEFQGRQGNIEYSAEFSMF</sequence>
<dbReference type="Proteomes" id="UP000029994">
    <property type="component" value="Unassembled WGS sequence"/>
</dbReference>
<dbReference type="PROSITE" id="PS51186">
    <property type="entry name" value="GNAT"/>
    <property type="match status" value="1"/>
</dbReference>
<feature type="domain" description="N-acetyltransferase" evidence="1">
    <location>
        <begin position="1"/>
        <end position="143"/>
    </location>
</feature>
<keyword evidence="4" id="KW-1185">Reference proteome</keyword>
<dbReference type="InterPro" id="IPR000182">
    <property type="entry name" value="GNAT_dom"/>
</dbReference>
<dbReference type="InterPro" id="IPR016181">
    <property type="entry name" value="Acyl_CoA_acyltransferase"/>
</dbReference>
<reference evidence="2" key="2">
    <citation type="submission" date="2023-10" db="EMBL/GenBank/DDBJ databases">
        <authorList>
            <consortium name="PulseNet: The National Subtyping Network for Foodborne Disease Surveillance"/>
        </authorList>
    </citation>
    <scope>NUCLEOTIDE SEQUENCE</scope>
    <source>
        <strain evidence="2">PNUSAV004886</strain>
    </source>
</reference>
<evidence type="ECO:0000313" key="2">
    <source>
        <dbReference type="EMBL" id="ELN6931906.1"/>
    </source>
</evidence>
<evidence type="ECO:0000259" key="1">
    <source>
        <dbReference type="PROSITE" id="PS51186"/>
    </source>
</evidence>
<dbReference type="Gene3D" id="3.40.630.30">
    <property type="match status" value="1"/>
</dbReference>
<dbReference type="EMBL" id="ABNSCA010000002">
    <property type="protein sequence ID" value="ELN6931906.1"/>
    <property type="molecule type" value="Genomic_DNA"/>
</dbReference>
<dbReference type="Pfam" id="PF13508">
    <property type="entry name" value="Acetyltransf_7"/>
    <property type="match status" value="1"/>
</dbReference>